<reference evidence="7" key="1">
    <citation type="submission" date="2016-11" db="EMBL/GenBank/DDBJ databases">
        <authorList>
            <person name="Varghese N."/>
            <person name="Submissions S."/>
        </authorList>
    </citation>
    <scope>NUCLEOTIDE SEQUENCE [LARGE SCALE GENOMIC DNA]</scope>
    <source>
        <strain evidence="7">DSM 18095</strain>
    </source>
</reference>
<dbReference type="Pfam" id="PF00126">
    <property type="entry name" value="HTH_1"/>
    <property type="match status" value="1"/>
</dbReference>
<proteinExistence type="inferred from homology"/>
<dbReference type="InterPro" id="IPR036390">
    <property type="entry name" value="WH_DNA-bd_sf"/>
</dbReference>
<dbReference type="CDD" id="cd05466">
    <property type="entry name" value="PBP2_LTTR_substrate"/>
    <property type="match status" value="1"/>
</dbReference>
<protein>
    <submittedName>
        <fullName evidence="6">DNA-binding transcriptional regulator, LysR family</fullName>
    </submittedName>
</protein>
<evidence type="ECO:0000256" key="1">
    <source>
        <dbReference type="ARBA" id="ARBA00009437"/>
    </source>
</evidence>
<dbReference type="Proteomes" id="UP000184114">
    <property type="component" value="Unassembled WGS sequence"/>
</dbReference>
<accession>A0A1M4WUK3</accession>
<sequence length="299" mass="33873">MLDAKLDTLLMVCETSNFTRAAKELSLTQPAVSQHISQLEKELGVKIFNRSKGELKLTSEGEIILMYAKRIKSLYSKLQQSLLDKNHQSIKLTIGITHTAESNFVAEVLAKYCNVNEGVTITIITESIKNLYNMLMNYELDLAIVEGTINDPNINSLLLDTDYLVLVVSNNNPLGKKNMVTINDIKNEKMILRLPNSGTRNLFIAHLESLNMSIKDFNVILEVDNIATIKDLIRRDFGISILARSACLDELKKGKITILPIENLSMIRETSILYHKDFNHTNILQDITKIYNETARLYK</sequence>
<dbReference type="PANTHER" id="PTHR30126:SF40">
    <property type="entry name" value="HTH-TYPE TRANSCRIPTIONAL REGULATOR GLTR"/>
    <property type="match status" value="1"/>
</dbReference>
<evidence type="ECO:0000313" key="7">
    <source>
        <dbReference type="Proteomes" id="UP000184114"/>
    </source>
</evidence>
<dbReference type="STRING" id="1123404.SAMN02745784_01998"/>
<evidence type="ECO:0000259" key="5">
    <source>
        <dbReference type="PROSITE" id="PS50931"/>
    </source>
</evidence>
<dbReference type="GO" id="GO:0000976">
    <property type="term" value="F:transcription cis-regulatory region binding"/>
    <property type="evidence" value="ECO:0007669"/>
    <property type="project" value="TreeGrafter"/>
</dbReference>
<organism evidence="6 7">
    <name type="scientific">Tissierella praeacuta DSM 18095</name>
    <dbReference type="NCBI Taxonomy" id="1123404"/>
    <lineage>
        <taxon>Bacteria</taxon>
        <taxon>Bacillati</taxon>
        <taxon>Bacillota</taxon>
        <taxon>Tissierellia</taxon>
        <taxon>Tissierellales</taxon>
        <taxon>Tissierellaceae</taxon>
        <taxon>Tissierella</taxon>
    </lineage>
</organism>
<evidence type="ECO:0000313" key="6">
    <source>
        <dbReference type="EMBL" id="SHE84890.1"/>
    </source>
</evidence>
<dbReference type="PANTHER" id="PTHR30126">
    <property type="entry name" value="HTH-TYPE TRANSCRIPTIONAL REGULATOR"/>
    <property type="match status" value="1"/>
</dbReference>
<name>A0A1M4WUK3_9FIRM</name>
<dbReference type="PROSITE" id="PS50931">
    <property type="entry name" value="HTH_LYSR"/>
    <property type="match status" value="1"/>
</dbReference>
<dbReference type="InterPro" id="IPR000847">
    <property type="entry name" value="LysR_HTH_N"/>
</dbReference>
<dbReference type="SUPFAM" id="SSF53850">
    <property type="entry name" value="Periplasmic binding protein-like II"/>
    <property type="match status" value="1"/>
</dbReference>
<keyword evidence="4" id="KW-0804">Transcription</keyword>
<dbReference type="Gene3D" id="3.40.190.290">
    <property type="match status" value="1"/>
</dbReference>
<comment type="similarity">
    <text evidence="1">Belongs to the LysR transcriptional regulatory family.</text>
</comment>
<dbReference type="Pfam" id="PF03466">
    <property type="entry name" value="LysR_substrate"/>
    <property type="match status" value="1"/>
</dbReference>
<evidence type="ECO:0000256" key="3">
    <source>
        <dbReference type="ARBA" id="ARBA00023125"/>
    </source>
</evidence>
<dbReference type="AlphaFoldDB" id="A0A1M4WUK3"/>
<evidence type="ECO:0000256" key="2">
    <source>
        <dbReference type="ARBA" id="ARBA00023015"/>
    </source>
</evidence>
<evidence type="ECO:0000256" key="4">
    <source>
        <dbReference type="ARBA" id="ARBA00023163"/>
    </source>
</evidence>
<dbReference type="FunFam" id="1.10.10.10:FF:000001">
    <property type="entry name" value="LysR family transcriptional regulator"/>
    <property type="match status" value="1"/>
</dbReference>
<keyword evidence="3 6" id="KW-0238">DNA-binding</keyword>
<dbReference type="InterPro" id="IPR005119">
    <property type="entry name" value="LysR_subst-bd"/>
</dbReference>
<keyword evidence="2" id="KW-0805">Transcription regulation</keyword>
<dbReference type="PRINTS" id="PR00039">
    <property type="entry name" value="HTHLYSR"/>
</dbReference>
<feature type="domain" description="HTH lysR-type" evidence="5">
    <location>
        <begin position="1"/>
        <end position="58"/>
    </location>
</feature>
<gene>
    <name evidence="6" type="ORF">SAMN02745784_01998</name>
</gene>
<dbReference type="Gene3D" id="1.10.10.10">
    <property type="entry name" value="Winged helix-like DNA-binding domain superfamily/Winged helix DNA-binding domain"/>
    <property type="match status" value="1"/>
</dbReference>
<dbReference type="SUPFAM" id="SSF46785">
    <property type="entry name" value="Winged helix' DNA-binding domain"/>
    <property type="match status" value="1"/>
</dbReference>
<dbReference type="InterPro" id="IPR036388">
    <property type="entry name" value="WH-like_DNA-bd_sf"/>
</dbReference>
<dbReference type="GO" id="GO:0003700">
    <property type="term" value="F:DNA-binding transcription factor activity"/>
    <property type="evidence" value="ECO:0007669"/>
    <property type="project" value="InterPro"/>
</dbReference>
<dbReference type="EMBL" id="FQTY01000008">
    <property type="protein sequence ID" value="SHE84890.1"/>
    <property type="molecule type" value="Genomic_DNA"/>
</dbReference>
<keyword evidence="7" id="KW-1185">Reference proteome</keyword>